<accession>A0A1H4G4E1</accession>
<dbReference type="AlphaFoldDB" id="A0A1H4G4E1"/>
<protein>
    <submittedName>
        <fullName evidence="4">Hemolysin-type calcium-binding repeat-containing protein</fullName>
    </submittedName>
</protein>
<dbReference type="Proteomes" id="UP000198703">
    <property type="component" value="Unassembled WGS sequence"/>
</dbReference>
<dbReference type="InterPro" id="IPR011049">
    <property type="entry name" value="Serralysin-like_metalloprot_C"/>
</dbReference>
<evidence type="ECO:0000256" key="1">
    <source>
        <dbReference type="ARBA" id="ARBA00004613"/>
    </source>
</evidence>
<dbReference type="InterPro" id="IPR018511">
    <property type="entry name" value="Hemolysin-typ_Ca-bd_CS"/>
</dbReference>
<organism evidence="4 5">
    <name type="scientific">Rubrimonas cliftonensis</name>
    <dbReference type="NCBI Taxonomy" id="89524"/>
    <lineage>
        <taxon>Bacteria</taxon>
        <taxon>Pseudomonadati</taxon>
        <taxon>Pseudomonadota</taxon>
        <taxon>Alphaproteobacteria</taxon>
        <taxon>Rhodobacterales</taxon>
        <taxon>Paracoccaceae</taxon>
        <taxon>Rubrimonas</taxon>
    </lineage>
</organism>
<evidence type="ECO:0000256" key="3">
    <source>
        <dbReference type="SAM" id="MobiDB-lite"/>
    </source>
</evidence>
<evidence type="ECO:0000313" key="4">
    <source>
        <dbReference type="EMBL" id="SEB04424.1"/>
    </source>
</evidence>
<dbReference type="SUPFAM" id="SSF51120">
    <property type="entry name" value="beta-Roll"/>
    <property type="match status" value="3"/>
</dbReference>
<gene>
    <name evidence="4" type="ORF">SAMN05444370_1376</name>
</gene>
<reference evidence="4 5" key="1">
    <citation type="submission" date="2016-10" db="EMBL/GenBank/DDBJ databases">
        <authorList>
            <person name="de Groot N.N."/>
        </authorList>
    </citation>
    <scope>NUCLEOTIDE SEQUENCE [LARGE SCALE GENOMIC DNA]</scope>
    <source>
        <strain evidence="4 5">DSM 15345</strain>
    </source>
</reference>
<dbReference type="EMBL" id="FNQM01000037">
    <property type="protein sequence ID" value="SEB04424.1"/>
    <property type="molecule type" value="Genomic_DNA"/>
</dbReference>
<name>A0A1H4G4E1_9RHOB</name>
<dbReference type="PANTHER" id="PTHR38340">
    <property type="entry name" value="S-LAYER PROTEIN"/>
    <property type="match status" value="1"/>
</dbReference>
<feature type="compositionally biased region" description="Pro residues" evidence="3">
    <location>
        <begin position="350"/>
        <end position="365"/>
    </location>
</feature>
<dbReference type="PRINTS" id="PR00313">
    <property type="entry name" value="CABNDNGRPT"/>
</dbReference>
<dbReference type="InterPro" id="IPR001343">
    <property type="entry name" value="Hemolysn_Ca-bd"/>
</dbReference>
<dbReference type="SUPFAM" id="SSF69304">
    <property type="entry name" value="Tricorn protease N-terminal domain"/>
    <property type="match status" value="1"/>
</dbReference>
<dbReference type="GO" id="GO:0005509">
    <property type="term" value="F:calcium ion binding"/>
    <property type="evidence" value="ECO:0007669"/>
    <property type="project" value="InterPro"/>
</dbReference>
<dbReference type="Gene3D" id="2.150.10.10">
    <property type="entry name" value="Serralysin-like metalloprotease, C-terminal"/>
    <property type="match status" value="3"/>
</dbReference>
<keyword evidence="5" id="KW-1185">Reference proteome</keyword>
<dbReference type="GO" id="GO:0005576">
    <property type="term" value="C:extracellular region"/>
    <property type="evidence" value="ECO:0007669"/>
    <property type="project" value="UniProtKB-SubCell"/>
</dbReference>
<feature type="compositionally biased region" description="Low complexity" evidence="3">
    <location>
        <begin position="381"/>
        <end position="393"/>
    </location>
</feature>
<dbReference type="PROSITE" id="PS00330">
    <property type="entry name" value="HEMOLYSIN_CALCIUM"/>
    <property type="match status" value="2"/>
</dbReference>
<keyword evidence="2" id="KW-0964">Secreted</keyword>
<dbReference type="PANTHER" id="PTHR38340:SF1">
    <property type="entry name" value="S-LAYER PROTEIN"/>
    <property type="match status" value="1"/>
</dbReference>
<evidence type="ECO:0000313" key="5">
    <source>
        <dbReference type="Proteomes" id="UP000198703"/>
    </source>
</evidence>
<dbReference type="Pfam" id="PF00353">
    <property type="entry name" value="HemolysinCabind"/>
    <property type="match status" value="3"/>
</dbReference>
<feature type="region of interest" description="Disordered" evidence="3">
    <location>
        <begin position="344"/>
        <end position="422"/>
    </location>
</feature>
<dbReference type="STRING" id="89524.SAMN05444370_1376"/>
<proteinExistence type="predicted"/>
<dbReference type="InterPro" id="IPR050557">
    <property type="entry name" value="RTX_toxin/Mannuronan_C5-epim"/>
</dbReference>
<sequence length="649" mass="65779">MAVNLETGVRRVLVNEISSSESQDLLISDDGRTLLFRTRESLAQEDVDEDWNAYVVRLGETPVDRLADAAPRLVAGAFDDTRAVPLALSGDGRIAVISGLSAGSPGSQVLVARDLDTGATTDLRALLAPLPPDRSTVFADLVYDRAEISDDGGRIIIDGSSRPSAYIDLAAGAAALVKNFLDPQVASGNGFFTDATISGDGSHALMNVISSFSGGQAFGPHKISLDGGVRIVLETQNTSPGVFVSDGGLYSFYRDEIDELFGFRVVAGAVRTAVVAPDAPERSLTLLSISDDGRYAMVRVRNQTGSAQLVDTPDGLDTGYRVISGEGLWLPPGVSAPLAVFAEAGSPDPAAVPPPTPEPDQPQPQDPVDQGGPTGDGPTGDGPTDAGPTDGGPSPVPLSPVAPDSQTGGGDAATAGDDRLAGGSGDDVIDALAGDDVVKSGAGDDAIDLGAGDDIALSGSGADTVLGGDGNDTVKSGAGNDSIDGGAGDDVILSGDGNDTILGGDGNDTIKPGRGDDVMDGGAGDDILVAFRGDEMLIGGAGNDTLLGNLDDDTLIGGAGDDRLQGGPGRDVFVFDAAEWGHDRIVLDFLPQSDTLDFRGSGLALADLSITQAGDNVLIEAGDSSILVNSARFGPLNVADFAGDVLLFG</sequence>
<comment type="subcellular location">
    <subcellularLocation>
        <location evidence="1">Secreted</location>
    </subcellularLocation>
</comment>
<evidence type="ECO:0000256" key="2">
    <source>
        <dbReference type="ARBA" id="ARBA00022525"/>
    </source>
</evidence>